<dbReference type="AlphaFoldDB" id="A0AAN9NWS5"/>
<dbReference type="Proteomes" id="UP001374584">
    <property type="component" value="Unassembled WGS sequence"/>
</dbReference>
<dbReference type="EMBL" id="JAYMYR010000002">
    <property type="protein sequence ID" value="KAK7378388.1"/>
    <property type="molecule type" value="Genomic_DNA"/>
</dbReference>
<keyword evidence="2" id="KW-1185">Reference proteome</keyword>
<proteinExistence type="predicted"/>
<comment type="caution">
    <text evidence="1">The sequence shown here is derived from an EMBL/GenBank/DDBJ whole genome shotgun (WGS) entry which is preliminary data.</text>
</comment>
<evidence type="ECO:0000313" key="1">
    <source>
        <dbReference type="EMBL" id="KAK7378388.1"/>
    </source>
</evidence>
<accession>A0AAN9NWS5</accession>
<sequence>MLCTQFPNCTLNKYKLTSDDVMIQHARKGCMRGFGLAGIKDTDDAKSLANDIVKHDKLQRKYLLSGEVGKAYDVLVQVLAEVSMPPISATNLKVEKGPKNIHF</sequence>
<gene>
    <name evidence="1" type="ORF">VNO80_03827</name>
</gene>
<name>A0AAN9NWS5_PHACN</name>
<reference evidence="1 2" key="1">
    <citation type="submission" date="2024-01" db="EMBL/GenBank/DDBJ databases">
        <title>The genomes of 5 underutilized Papilionoideae crops provide insights into root nodulation and disease resistanc.</title>
        <authorList>
            <person name="Jiang F."/>
        </authorList>
    </citation>
    <scope>NUCLEOTIDE SEQUENCE [LARGE SCALE GENOMIC DNA]</scope>
    <source>
        <strain evidence="1">JINMINGXINNONG_FW02</strain>
        <tissue evidence="1">Leaves</tissue>
    </source>
</reference>
<organism evidence="1 2">
    <name type="scientific">Phaseolus coccineus</name>
    <name type="common">Scarlet runner bean</name>
    <name type="synonym">Phaseolus multiflorus</name>
    <dbReference type="NCBI Taxonomy" id="3886"/>
    <lineage>
        <taxon>Eukaryota</taxon>
        <taxon>Viridiplantae</taxon>
        <taxon>Streptophyta</taxon>
        <taxon>Embryophyta</taxon>
        <taxon>Tracheophyta</taxon>
        <taxon>Spermatophyta</taxon>
        <taxon>Magnoliopsida</taxon>
        <taxon>eudicotyledons</taxon>
        <taxon>Gunneridae</taxon>
        <taxon>Pentapetalae</taxon>
        <taxon>rosids</taxon>
        <taxon>fabids</taxon>
        <taxon>Fabales</taxon>
        <taxon>Fabaceae</taxon>
        <taxon>Papilionoideae</taxon>
        <taxon>50 kb inversion clade</taxon>
        <taxon>NPAAA clade</taxon>
        <taxon>indigoferoid/millettioid clade</taxon>
        <taxon>Phaseoleae</taxon>
        <taxon>Phaseolus</taxon>
    </lineage>
</organism>
<protein>
    <submittedName>
        <fullName evidence="1">Uncharacterized protein</fullName>
    </submittedName>
</protein>
<evidence type="ECO:0000313" key="2">
    <source>
        <dbReference type="Proteomes" id="UP001374584"/>
    </source>
</evidence>